<reference evidence="2 3" key="1">
    <citation type="journal article" date="2017" name="Mol. Ecol.">
        <title>Comparative and population genomic landscape of Phellinus noxius: A hypervariable fungus causing root rot in trees.</title>
        <authorList>
            <person name="Chung C.L."/>
            <person name="Lee T.J."/>
            <person name="Akiba M."/>
            <person name="Lee H.H."/>
            <person name="Kuo T.H."/>
            <person name="Liu D."/>
            <person name="Ke H.M."/>
            <person name="Yokoi T."/>
            <person name="Roa M.B."/>
            <person name="Lu M.J."/>
            <person name="Chang Y.Y."/>
            <person name="Ann P.J."/>
            <person name="Tsai J.N."/>
            <person name="Chen C.Y."/>
            <person name="Tzean S.S."/>
            <person name="Ota Y."/>
            <person name="Hattori T."/>
            <person name="Sahashi N."/>
            <person name="Liou R.F."/>
            <person name="Kikuchi T."/>
            <person name="Tsai I.J."/>
        </authorList>
    </citation>
    <scope>NUCLEOTIDE SEQUENCE [LARGE SCALE GENOMIC DNA]</scope>
    <source>
        <strain evidence="2 3">FFPRI411160</strain>
    </source>
</reference>
<accession>A0A286UHL0</accession>
<dbReference type="Proteomes" id="UP000217199">
    <property type="component" value="Unassembled WGS sequence"/>
</dbReference>
<proteinExistence type="predicted"/>
<keyword evidence="3" id="KW-1185">Reference proteome</keyword>
<comment type="caution">
    <text evidence="2">The sequence shown here is derived from an EMBL/GenBank/DDBJ whole genome shotgun (WGS) entry which is preliminary data.</text>
</comment>
<feature type="region of interest" description="Disordered" evidence="1">
    <location>
        <begin position="222"/>
        <end position="242"/>
    </location>
</feature>
<organism evidence="2 3">
    <name type="scientific">Pyrrhoderma noxium</name>
    <dbReference type="NCBI Taxonomy" id="2282107"/>
    <lineage>
        <taxon>Eukaryota</taxon>
        <taxon>Fungi</taxon>
        <taxon>Dikarya</taxon>
        <taxon>Basidiomycota</taxon>
        <taxon>Agaricomycotina</taxon>
        <taxon>Agaricomycetes</taxon>
        <taxon>Hymenochaetales</taxon>
        <taxon>Hymenochaetaceae</taxon>
        <taxon>Pyrrhoderma</taxon>
    </lineage>
</organism>
<dbReference type="AlphaFoldDB" id="A0A286UHL0"/>
<gene>
    <name evidence="2" type="ORF">PNOK_0592100</name>
</gene>
<protein>
    <submittedName>
        <fullName evidence="2">Uncharacterized protein</fullName>
    </submittedName>
</protein>
<name>A0A286UHL0_9AGAM</name>
<evidence type="ECO:0000313" key="2">
    <source>
        <dbReference type="EMBL" id="PAV19077.1"/>
    </source>
</evidence>
<dbReference type="EMBL" id="NBII01000005">
    <property type="protein sequence ID" value="PAV19077.1"/>
    <property type="molecule type" value="Genomic_DNA"/>
</dbReference>
<feature type="region of interest" description="Disordered" evidence="1">
    <location>
        <begin position="122"/>
        <end position="188"/>
    </location>
</feature>
<evidence type="ECO:0000313" key="3">
    <source>
        <dbReference type="Proteomes" id="UP000217199"/>
    </source>
</evidence>
<dbReference type="InParanoid" id="A0A286UHL0"/>
<feature type="compositionally biased region" description="Basic and acidic residues" evidence="1">
    <location>
        <begin position="172"/>
        <end position="188"/>
    </location>
</feature>
<evidence type="ECO:0000256" key="1">
    <source>
        <dbReference type="SAM" id="MobiDB-lite"/>
    </source>
</evidence>
<feature type="compositionally biased region" description="Low complexity" evidence="1">
    <location>
        <begin position="135"/>
        <end position="146"/>
    </location>
</feature>
<sequence>MTKRELFTVATVPTKLEQEAKQFTHSLTNIENAGASSSSDLNKQKGVYMLPQDSQSLPGPLVYSFHSHRNSEVSLLPQDSQPLSGSSSQLAINANQPITVYNDDSGASHSTKKAHNLRQSFSATVQSSPPPYSLLPPSSSSRSGPSTEADQSEMVSDDPTNEQPASTPDMSLKPDIESKDIEPPTGNDDKTKCCCSNCGLFNLFMMTYFCCCFSHPKSKSQMETEDQVVRVKKAHPSSAELE</sequence>